<dbReference type="InterPro" id="IPR038332">
    <property type="entry name" value="PPE_sf"/>
</dbReference>
<dbReference type="EMBL" id="JBEZAM010000012">
    <property type="protein sequence ID" value="MEU7294036.1"/>
    <property type="molecule type" value="Genomic_DNA"/>
</dbReference>
<name>A0ABV3CWN8_STREX</name>
<proteinExistence type="predicted"/>
<sequence length="485" mass="50854">MLTYSEIMTTDLGKLSATADKWNEMAAELHKVEERYRDSVQSLTTAQTWLGESATAAHTNFTATRYEYQAAQTQAKATATLLRNAHEQFTELKKQLENARADAVKAGMKVSEQGRVAYDYERLSPSERSALHHDPDGAKSVRDAEAAWTEHLAGCVKAFDLADQDLKKDLEAVVKDGYGNKNDETLGTGFNGDAGKVSAADDKAKDDRMNLAWLKMKDNETLDDYVARLQRDGIAKLTGNEKLADLVAGFTKGTITAGAFAGALTSAGLYSYKLSKAIRPPFVHPTAPGTFLSKHFNMRLAGAAPGSLLSKVPPGLATALTGSDEAAMLGGFMRNGAFFMPTAAEANLVKVAQNGGLANAAKAAGWIRGAGVVGGVAATAYGVANLATYDTDMIKADPAKFASDLTGTAFSASMTALTVAPNPVTLGLAVGTGVAYGAALIWDNHEAIGKGLDQAGDWIGDKASDVGSGIASGAKKLGSALNPFD</sequence>
<organism evidence="1 2">
    <name type="scientific">Streptomyces exfoliatus</name>
    <name type="common">Streptomyces hydrogenans</name>
    <dbReference type="NCBI Taxonomy" id="1905"/>
    <lineage>
        <taxon>Bacteria</taxon>
        <taxon>Bacillati</taxon>
        <taxon>Actinomycetota</taxon>
        <taxon>Actinomycetes</taxon>
        <taxon>Kitasatosporales</taxon>
        <taxon>Streptomycetaceae</taxon>
        <taxon>Streptomyces</taxon>
    </lineage>
</organism>
<accession>A0ABV3CWN8</accession>
<evidence type="ECO:0008006" key="3">
    <source>
        <dbReference type="Google" id="ProtNLM"/>
    </source>
</evidence>
<dbReference type="Gene3D" id="1.20.1260.20">
    <property type="entry name" value="PPE superfamily"/>
    <property type="match status" value="1"/>
</dbReference>
<comment type="caution">
    <text evidence="1">The sequence shown here is derived from an EMBL/GenBank/DDBJ whole genome shotgun (WGS) entry which is preliminary data.</text>
</comment>
<reference evidence="1 2" key="1">
    <citation type="submission" date="2024-06" db="EMBL/GenBank/DDBJ databases">
        <title>The Natural Products Discovery Center: Release of the First 8490 Sequenced Strains for Exploring Actinobacteria Biosynthetic Diversity.</title>
        <authorList>
            <person name="Kalkreuter E."/>
            <person name="Kautsar S.A."/>
            <person name="Yang D."/>
            <person name="Bader C.D."/>
            <person name="Teijaro C.N."/>
            <person name="Fluegel L."/>
            <person name="Davis C.M."/>
            <person name="Simpson J.R."/>
            <person name="Lauterbach L."/>
            <person name="Steele A.D."/>
            <person name="Gui C."/>
            <person name="Meng S."/>
            <person name="Li G."/>
            <person name="Viehrig K."/>
            <person name="Ye F."/>
            <person name="Su P."/>
            <person name="Kiefer A.F."/>
            <person name="Nichols A."/>
            <person name="Cepeda A.J."/>
            <person name="Yan W."/>
            <person name="Fan B."/>
            <person name="Jiang Y."/>
            <person name="Adhikari A."/>
            <person name="Zheng C.-J."/>
            <person name="Schuster L."/>
            <person name="Cowan T.M."/>
            <person name="Smanski M.J."/>
            <person name="Chevrette M.G."/>
            <person name="De Carvalho L.P.S."/>
            <person name="Shen B."/>
        </authorList>
    </citation>
    <scope>NUCLEOTIDE SEQUENCE [LARGE SCALE GENOMIC DNA]</scope>
    <source>
        <strain evidence="1 2">NPDC045705</strain>
    </source>
</reference>
<protein>
    <recommendedName>
        <fullName evidence="3">WXG100 family type VII secretion target</fullName>
    </recommendedName>
</protein>
<dbReference type="SUPFAM" id="SSF140459">
    <property type="entry name" value="PE/PPE dimer-like"/>
    <property type="match status" value="1"/>
</dbReference>
<dbReference type="RefSeq" id="WP_359206490.1">
    <property type="nucleotide sequence ID" value="NZ_JBEZAM010000012.1"/>
</dbReference>
<dbReference type="Proteomes" id="UP001551210">
    <property type="component" value="Unassembled WGS sequence"/>
</dbReference>
<gene>
    <name evidence="1" type="ORF">AB0A76_12645</name>
</gene>
<evidence type="ECO:0000313" key="1">
    <source>
        <dbReference type="EMBL" id="MEU7294036.1"/>
    </source>
</evidence>
<keyword evidence="2" id="KW-1185">Reference proteome</keyword>
<evidence type="ECO:0000313" key="2">
    <source>
        <dbReference type="Proteomes" id="UP001551210"/>
    </source>
</evidence>